<reference evidence="2" key="1">
    <citation type="submission" date="2017-11" db="EMBL/GenBank/DDBJ databases">
        <authorList>
            <person name="Watanabe M."/>
            <person name="Kojima H."/>
        </authorList>
    </citation>
    <scope>NUCLEOTIDE SEQUENCE [LARGE SCALE GENOMIC DNA]</scope>
    <source>
        <strain evidence="2">Tokyo 01</strain>
    </source>
</reference>
<dbReference type="Gene3D" id="3.40.50.150">
    <property type="entry name" value="Vaccinia Virus protein VP39"/>
    <property type="match status" value="2"/>
</dbReference>
<dbReference type="Proteomes" id="UP000288096">
    <property type="component" value="Unassembled WGS sequence"/>
</dbReference>
<keyword evidence="1" id="KW-0489">Methyltransferase</keyword>
<accession>A0A401FXD7</accession>
<keyword evidence="2" id="KW-1185">Reference proteome</keyword>
<evidence type="ECO:0000313" key="1">
    <source>
        <dbReference type="EMBL" id="GBC61625.1"/>
    </source>
</evidence>
<dbReference type="InterPro" id="IPR029063">
    <property type="entry name" value="SAM-dependent_MTases_sf"/>
</dbReference>
<dbReference type="EMBL" id="BEXT01000001">
    <property type="protein sequence ID" value="GBC61625.1"/>
    <property type="molecule type" value="Genomic_DNA"/>
</dbReference>
<reference evidence="2" key="2">
    <citation type="submission" date="2019-01" db="EMBL/GenBank/DDBJ databases">
        <title>Genome sequence of Desulfonema ishimotonii strain Tokyo 01.</title>
        <authorList>
            <person name="Fukui M."/>
        </authorList>
    </citation>
    <scope>NUCLEOTIDE SEQUENCE [LARGE SCALE GENOMIC DNA]</scope>
    <source>
        <strain evidence="2">Tokyo 01</strain>
    </source>
</reference>
<protein>
    <submittedName>
        <fullName evidence="1">DNA methyltransferase</fullName>
    </submittedName>
</protein>
<sequence length="429" mass="49364">MDMKIAQRPDYTFKYNRKLGRHGWLRLTPAYSVKLVSEIIDHIPPESFILDPFSGTATTGLVASERGLSTHCLDINPFLIWFGNGKCRNYSETELRRFEKGIQNSLRKFHYLINEDNWLPDIHNITRWWSENTLKPLAALRQAIADEFGEPGDEDVSALAWIAFCRVIIETSAAAFNHVSMSFHDDVTTYELEQVAYLYETVADAILRSVDKTLSGTACVYSADAREPVSVGDIKYSHVVTSPPYPNRISYIRELRPYMYWTKFLDTARDAGELDWKAIGGTWGVATSRLQKWEPDGVDLPLPLNTVVSEISRLSEKNALLMANYVWKYFHDMHLHFDRLRSNLKKGAQISYVVGNSSFYGVKVHTELLLSDSLRQLGYTNIGNRIVRKRNSKKELYEYCVYATWQEERLYKPSYFTEASGKRTQLALF</sequence>
<gene>
    <name evidence="1" type="ORF">DENIS_2587</name>
</gene>
<keyword evidence="1" id="KW-0808">Transferase</keyword>
<dbReference type="GO" id="GO:0008168">
    <property type="term" value="F:methyltransferase activity"/>
    <property type="evidence" value="ECO:0007669"/>
    <property type="project" value="UniProtKB-KW"/>
</dbReference>
<dbReference type="OrthoDB" id="9800801at2"/>
<dbReference type="SUPFAM" id="SSF53335">
    <property type="entry name" value="S-adenosyl-L-methionine-dependent methyltransferases"/>
    <property type="match status" value="2"/>
</dbReference>
<proteinExistence type="predicted"/>
<dbReference type="AlphaFoldDB" id="A0A401FXD7"/>
<organism evidence="1 2">
    <name type="scientific">Desulfonema ishimotonii</name>
    <dbReference type="NCBI Taxonomy" id="45657"/>
    <lineage>
        <taxon>Bacteria</taxon>
        <taxon>Pseudomonadati</taxon>
        <taxon>Thermodesulfobacteriota</taxon>
        <taxon>Desulfobacteria</taxon>
        <taxon>Desulfobacterales</taxon>
        <taxon>Desulfococcaceae</taxon>
        <taxon>Desulfonema</taxon>
    </lineage>
</organism>
<comment type="caution">
    <text evidence="1">The sequence shown here is derived from an EMBL/GenBank/DDBJ whole genome shotgun (WGS) entry which is preliminary data.</text>
</comment>
<dbReference type="GO" id="GO:0032259">
    <property type="term" value="P:methylation"/>
    <property type="evidence" value="ECO:0007669"/>
    <property type="project" value="UniProtKB-KW"/>
</dbReference>
<evidence type="ECO:0000313" key="2">
    <source>
        <dbReference type="Proteomes" id="UP000288096"/>
    </source>
</evidence>
<name>A0A401FXD7_9BACT</name>